<dbReference type="InterPro" id="IPR000372">
    <property type="entry name" value="LRRNT"/>
</dbReference>
<sequence>MAPTRRKKTNLRLQLSGEEFPSEDYISDTQDSLASTGAIAVISKRLLCPRHIEDFTSASHGRLMAHQSEYRAHGQHPQYRLQHVPSTGSRSKHDRCNGIPRKSSMSLLVTVMLVMLLALANLSSAQHRCPRPCRCRSRGFVDCGFRNLNQVPRGIPRHVQRL</sequence>
<organism evidence="5 6">
    <name type="scientific">Elysia crispata</name>
    <name type="common">lettuce slug</name>
    <dbReference type="NCBI Taxonomy" id="231223"/>
    <lineage>
        <taxon>Eukaryota</taxon>
        <taxon>Metazoa</taxon>
        <taxon>Spiralia</taxon>
        <taxon>Lophotrochozoa</taxon>
        <taxon>Mollusca</taxon>
        <taxon>Gastropoda</taxon>
        <taxon>Heterobranchia</taxon>
        <taxon>Euthyneura</taxon>
        <taxon>Panpulmonata</taxon>
        <taxon>Sacoglossa</taxon>
        <taxon>Placobranchoidea</taxon>
        <taxon>Plakobranchidae</taxon>
        <taxon>Elysia</taxon>
    </lineage>
</organism>
<evidence type="ECO:0000256" key="3">
    <source>
        <dbReference type="SAM" id="Phobius"/>
    </source>
</evidence>
<keyword evidence="3" id="KW-0812">Transmembrane</keyword>
<dbReference type="AlphaFoldDB" id="A0AAE1B4M5"/>
<keyword evidence="1" id="KW-0433">Leucine-rich repeat</keyword>
<dbReference type="SMART" id="SM00013">
    <property type="entry name" value="LRRNT"/>
    <property type="match status" value="1"/>
</dbReference>
<feature type="domain" description="LRRNT" evidence="4">
    <location>
        <begin position="128"/>
        <end position="161"/>
    </location>
</feature>
<keyword evidence="3" id="KW-1133">Transmembrane helix</keyword>
<evidence type="ECO:0000313" key="5">
    <source>
        <dbReference type="EMBL" id="KAK3799535.1"/>
    </source>
</evidence>
<proteinExistence type="predicted"/>
<feature type="transmembrane region" description="Helical" evidence="3">
    <location>
        <begin position="105"/>
        <end position="125"/>
    </location>
</feature>
<evidence type="ECO:0000259" key="4">
    <source>
        <dbReference type="SMART" id="SM00013"/>
    </source>
</evidence>
<evidence type="ECO:0000256" key="1">
    <source>
        <dbReference type="ARBA" id="ARBA00022614"/>
    </source>
</evidence>
<reference evidence="5" key="1">
    <citation type="journal article" date="2023" name="G3 (Bethesda)">
        <title>A reference genome for the long-term kleptoplast-retaining sea slug Elysia crispata morphotype clarki.</title>
        <authorList>
            <person name="Eastman K.E."/>
            <person name="Pendleton A.L."/>
            <person name="Shaikh M.A."/>
            <person name="Suttiyut T."/>
            <person name="Ogas R."/>
            <person name="Tomko P."/>
            <person name="Gavelis G."/>
            <person name="Widhalm J.R."/>
            <person name="Wisecaver J.H."/>
        </authorList>
    </citation>
    <scope>NUCLEOTIDE SEQUENCE</scope>
    <source>
        <strain evidence="5">ECLA1</strain>
    </source>
</reference>
<gene>
    <name evidence="5" type="ORF">RRG08_052719</name>
</gene>
<evidence type="ECO:0000256" key="2">
    <source>
        <dbReference type="ARBA" id="ARBA00022729"/>
    </source>
</evidence>
<accession>A0AAE1B4M5</accession>
<protein>
    <recommendedName>
        <fullName evidence="4">LRRNT domain-containing protein</fullName>
    </recommendedName>
</protein>
<name>A0AAE1B4M5_9GAST</name>
<keyword evidence="6" id="KW-1185">Reference proteome</keyword>
<comment type="caution">
    <text evidence="5">The sequence shown here is derived from an EMBL/GenBank/DDBJ whole genome shotgun (WGS) entry which is preliminary data.</text>
</comment>
<keyword evidence="2" id="KW-0732">Signal</keyword>
<evidence type="ECO:0000313" key="6">
    <source>
        <dbReference type="Proteomes" id="UP001283361"/>
    </source>
</evidence>
<dbReference type="Proteomes" id="UP001283361">
    <property type="component" value="Unassembled WGS sequence"/>
</dbReference>
<keyword evidence="3" id="KW-0472">Membrane</keyword>
<dbReference type="EMBL" id="JAWDGP010000556">
    <property type="protein sequence ID" value="KAK3799535.1"/>
    <property type="molecule type" value="Genomic_DNA"/>
</dbReference>